<evidence type="ECO:0000256" key="4">
    <source>
        <dbReference type="ARBA" id="ARBA00022833"/>
    </source>
</evidence>
<keyword evidence="3" id="KW-0378">Hydrolase</keyword>
<dbReference type="EMBL" id="CAUJNA010003090">
    <property type="protein sequence ID" value="CAJ1395213.1"/>
    <property type="molecule type" value="Genomic_DNA"/>
</dbReference>
<keyword evidence="2" id="KW-0479">Metal-binding</keyword>
<comment type="caution">
    <text evidence="7">The sequence shown here is derived from an EMBL/GenBank/DDBJ whole genome shotgun (WGS) entry which is preliminary data.</text>
</comment>
<evidence type="ECO:0000256" key="5">
    <source>
        <dbReference type="SAM" id="SignalP"/>
    </source>
</evidence>
<evidence type="ECO:0000313" key="7">
    <source>
        <dbReference type="EMBL" id="CAJ1395213.1"/>
    </source>
</evidence>
<evidence type="ECO:0000256" key="3">
    <source>
        <dbReference type="ARBA" id="ARBA00022801"/>
    </source>
</evidence>
<dbReference type="Gene3D" id="3.60.15.10">
    <property type="entry name" value="Ribonuclease Z/Hydroxyacylglutathione hydrolase-like"/>
    <property type="match status" value="1"/>
</dbReference>
<accession>A0AA36NAH2</accession>
<protein>
    <recommendedName>
        <fullName evidence="6">Metallo-beta-lactamase domain-containing protein</fullName>
    </recommendedName>
</protein>
<gene>
    <name evidence="7" type="ORF">EVOR1521_LOCUS19680</name>
</gene>
<keyword evidence="8" id="KW-1185">Reference proteome</keyword>
<evidence type="ECO:0000313" key="8">
    <source>
        <dbReference type="Proteomes" id="UP001178507"/>
    </source>
</evidence>
<feature type="signal peptide" evidence="5">
    <location>
        <begin position="1"/>
        <end position="16"/>
    </location>
</feature>
<dbReference type="PANTHER" id="PTHR46233">
    <property type="entry name" value="HYDROXYACYLGLUTATHIONE HYDROLASE GLOC"/>
    <property type="match status" value="1"/>
</dbReference>
<name>A0AA36NAH2_9DINO</name>
<sequence>MLRFLLLLGHAQGAAVLDCGGVHVHQLQLGQMANYQYIIDNGEVALTVDAAWDVPRIQRYLEKKELRLVGALYTHGHYDHLGGSVPGAGGVPIQGAKELEAAGQPLYLGSRDIEAATAQTGLKASKWHPLREGDTVSLLPDHPILVMDTPGHTLGGVTFWLRGSLQGDCAEGLLFTGDTLFLKNVGRTDLPGGDGEALQRSLARLGRLPDQVQVLPGHSYDAPPRRLDMASVRTGNGAMKAALARHPPASPRADAEL</sequence>
<organism evidence="7 8">
    <name type="scientific">Effrenium voratum</name>
    <dbReference type="NCBI Taxonomy" id="2562239"/>
    <lineage>
        <taxon>Eukaryota</taxon>
        <taxon>Sar</taxon>
        <taxon>Alveolata</taxon>
        <taxon>Dinophyceae</taxon>
        <taxon>Suessiales</taxon>
        <taxon>Symbiodiniaceae</taxon>
        <taxon>Effrenium</taxon>
    </lineage>
</organism>
<evidence type="ECO:0000256" key="2">
    <source>
        <dbReference type="ARBA" id="ARBA00022723"/>
    </source>
</evidence>
<dbReference type="AlphaFoldDB" id="A0AA36NAH2"/>
<keyword evidence="5" id="KW-0732">Signal</keyword>
<evidence type="ECO:0000259" key="6">
    <source>
        <dbReference type="SMART" id="SM00849"/>
    </source>
</evidence>
<dbReference type="GO" id="GO:0046872">
    <property type="term" value="F:metal ion binding"/>
    <property type="evidence" value="ECO:0007669"/>
    <property type="project" value="UniProtKB-KW"/>
</dbReference>
<dbReference type="InterPro" id="IPR051453">
    <property type="entry name" value="MBL_Glyoxalase_II"/>
</dbReference>
<dbReference type="Pfam" id="PF00753">
    <property type="entry name" value="Lactamase_B"/>
    <property type="match status" value="1"/>
</dbReference>
<dbReference type="SUPFAM" id="SSF56281">
    <property type="entry name" value="Metallo-hydrolase/oxidoreductase"/>
    <property type="match status" value="1"/>
</dbReference>
<feature type="domain" description="Metallo-beta-lactamase" evidence="6">
    <location>
        <begin position="33"/>
        <end position="218"/>
    </location>
</feature>
<proteinExistence type="predicted"/>
<dbReference type="InterPro" id="IPR036866">
    <property type="entry name" value="RibonucZ/Hydroxyglut_hydro"/>
</dbReference>
<dbReference type="Proteomes" id="UP001178507">
    <property type="component" value="Unassembled WGS sequence"/>
</dbReference>
<evidence type="ECO:0000256" key="1">
    <source>
        <dbReference type="ARBA" id="ARBA00001947"/>
    </source>
</evidence>
<dbReference type="PANTHER" id="PTHR46233:SF3">
    <property type="entry name" value="HYDROXYACYLGLUTATHIONE HYDROLASE GLOC"/>
    <property type="match status" value="1"/>
</dbReference>
<reference evidence="7" key="1">
    <citation type="submission" date="2023-08" db="EMBL/GenBank/DDBJ databases">
        <authorList>
            <person name="Chen Y."/>
            <person name="Shah S."/>
            <person name="Dougan E. K."/>
            <person name="Thang M."/>
            <person name="Chan C."/>
        </authorList>
    </citation>
    <scope>NUCLEOTIDE SEQUENCE</scope>
</reference>
<dbReference type="SMART" id="SM00849">
    <property type="entry name" value="Lactamase_B"/>
    <property type="match status" value="1"/>
</dbReference>
<comment type="cofactor">
    <cofactor evidence="1">
        <name>Zn(2+)</name>
        <dbReference type="ChEBI" id="CHEBI:29105"/>
    </cofactor>
</comment>
<feature type="chain" id="PRO_5041257439" description="Metallo-beta-lactamase domain-containing protein" evidence="5">
    <location>
        <begin position="17"/>
        <end position="257"/>
    </location>
</feature>
<dbReference type="GO" id="GO:0016787">
    <property type="term" value="F:hydrolase activity"/>
    <property type="evidence" value="ECO:0007669"/>
    <property type="project" value="UniProtKB-KW"/>
</dbReference>
<keyword evidence="4" id="KW-0862">Zinc</keyword>
<dbReference type="InterPro" id="IPR001279">
    <property type="entry name" value="Metallo-B-lactamas"/>
</dbReference>